<organism evidence="7 8">
    <name type="scientific">Aspergillus vadensis (strain CBS 113365 / IMI 142717 / IBT 24658)</name>
    <dbReference type="NCBI Taxonomy" id="1448311"/>
    <lineage>
        <taxon>Eukaryota</taxon>
        <taxon>Fungi</taxon>
        <taxon>Dikarya</taxon>
        <taxon>Ascomycota</taxon>
        <taxon>Pezizomycotina</taxon>
        <taxon>Eurotiomycetes</taxon>
        <taxon>Eurotiomycetidae</taxon>
        <taxon>Eurotiales</taxon>
        <taxon>Aspergillaceae</taxon>
        <taxon>Aspergillus</taxon>
        <taxon>Aspergillus subgen. Circumdati</taxon>
    </lineage>
</organism>
<accession>A0A319B0L6</accession>
<dbReference type="GO" id="GO:0005576">
    <property type="term" value="C:extracellular region"/>
    <property type="evidence" value="ECO:0007669"/>
    <property type="project" value="UniProtKB-SubCell"/>
</dbReference>
<sequence length="552" mass="62684">MGSEQSSEGLDNLKILAKRLTNSHDSNTENAQKVPIVMVPGFSGWGTPLFGAVNYWGGIENIPQKLAEDGKTVIVTPIAPLSSNWERACELYAQLTSKRFLWYDLKKGTFNNHNNYQGIEVDYGDIFPRIYEYEQHTKNRKLPIIFTKDDKEEWADWVWSKDKPVHFICHSQGGNTVRYLLHLMERGSRNLTDATRPEFDSPAHATYFNESGRSNWTISVSTIGTPHRGSTIIDAIQDYFKAATPDEKTKLIGRLFAILSFNDPENRFYDLQLDHWGINRLTTAVGRESFPEMRARLESPANNAPVYRWLHQNHNGLYDNTIAGVRDLNNSTIPTLNNIYYFSLSFSCVKPFPKGWPKWTLNSLKYYPLRIREVTKPIPIVNGIARLTDNAVTLAAWSAESIATPFREVMCWATNYIINPFIEEAGYKVTVPGPPDYQPVPSVFPPMLPTAYAMGCYNLTECQVNILGDDTHDWKINDGVVNTASMKGPLNRDDDQRDNSDTELIADASQFPHRLEEIRAARGKYWHCGTTTGMDHADQIGIFIEESTVRLL</sequence>
<reference evidence="7" key="1">
    <citation type="submission" date="2016-12" db="EMBL/GenBank/DDBJ databases">
        <title>The genomes of Aspergillus section Nigri reveals drivers in fungal speciation.</title>
        <authorList>
            <consortium name="DOE Joint Genome Institute"/>
            <person name="Vesth T.C."/>
            <person name="Nybo J."/>
            <person name="Theobald S."/>
            <person name="Brandl J."/>
            <person name="Frisvad J.C."/>
            <person name="Nielsen K.F."/>
            <person name="Lyhne E.K."/>
            <person name="Kogle M.E."/>
            <person name="Kuo A."/>
            <person name="Riley R."/>
            <person name="Clum A."/>
            <person name="Nolan M."/>
            <person name="Lipzen A."/>
            <person name="Salamov A."/>
            <person name="Henrissat B."/>
            <person name="Wiebenga A."/>
            <person name="De Vries R.P."/>
            <person name="Grigoriev I.V."/>
            <person name="Mortensen U.H."/>
            <person name="Andersen M.R."/>
            <person name="Baker S.E."/>
        </authorList>
    </citation>
    <scope>NUCLEOTIDE SEQUENCE [LARGE SCALE GENOMIC DNA]</scope>
    <source>
        <strain evidence="7">CBS 113365</strain>
    </source>
</reference>
<feature type="domain" description="Lipase-like C-terminal" evidence="6">
    <location>
        <begin position="159"/>
        <end position="340"/>
    </location>
</feature>
<evidence type="ECO:0000256" key="4">
    <source>
        <dbReference type="ARBA" id="ARBA00022801"/>
    </source>
</evidence>
<dbReference type="Gene3D" id="3.40.50.1820">
    <property type="entry name" value="alpha/beta hydrolase"/>
    <property type="match status" value="1"/>
</dbReference>
<evidence type="ECO:0000313" key="8">
    <source>
        <dbReference type="Proteomes" id="UP000248405"/>
    </source>
</evidence>
<dbReference type="PANTHER" id="PTHR34043">
    <property type="entry name" value="ALPHA/BETA-HYDROLASES SUPERFAMILY PROTEIN"/>
    <property type="match status" value="1"/>
</dbReference>
<evidence type="ECO:0000256" key="3">
    <source>
        <dbReference type="ARBA" id="ARBA00022729"/>
    </source>
</evidence>
<dbReference type="SUPFAM" id="SSF53474">
    <property type="entry name" value="alpha/beta-Hydrolases"/>
    <property type="match status" value="1"/>
</dbReference>
<dbReference type="Pfam" id="PF24708">
    <property type="entry name" value="Lip_C"/>
    <property type="match status" value="1"/>
</dbReference>
<dbReference type="InterPro" id="IPR029058">
    <property type="entry name" value="AB_hydrolase_fold"/>
</dbReference>
<dbReference type="GO" id="GO:0006629">
    <property type="term" value="P:lipid metabolic process"/>
    <property type="evidence" value="ECO:0007669"/>
    <property type="project" value="UniProtKB-KW"/>
</dbReference>
<evidence type="ECO:0000256" key="5">
    <source>
        <dbReference type="ARBA" id="ARBA00023098"/>
    </source>
</evidence>
<keyword evidence="4" id="KW-0378">Hydrolase</keyword>
<dbReference type="InterPro" id="IPR056304">
    <property type="entry name" value="Lip-like_C"/>
</dbReference>
<evidence type="ECO:0000313" key="7">
    <source>
        <dbReference type="EMBL" id="PYH63700.1"/>
    </source>
</evidence>
<keyword evidence="5" id="KW-0443">Lipid metabolism</keyword>
<dbReference type="PANTHER" id="PTHR34043:SF3">
    <property type="entry name" value="ALPHA_BETA-HYDROLASES SUPERFAMILY PROTEIN"/>
    <property type="match status" value="1"/>
</dbReference>
<evidence type="ECO:0000259" key="6">
    <source>
        <dbReference type="Pfam" id="PF24708"/>
    </source>
</evidence>
<proteinExistence type="predicted"/>
<evidence type="ECO:0000256" key="1">
    <source>
        <dbReference type="ARBA" id="ARBA00004613"/>
    </source>
</evidence>
<dbReference type="GeneID" id="37213019"/>
<comment type="subcellular location">
    <subcellularLocation>
        <location evidence="1">Secreted</location>
    </subcellularLocation>
</comment>
<protein>
    <submittedName>
        <fullName evidence="7">Alpha/beta-hydrolase</fullName>
    </submittedName>
</protein>
<keyword evidence="8" id="KW-1185">Reference proteome</keyword>
<dbReference type="EMBL" id="KZ821650">
    <property type="protein sequence ID" value="PYH63700.1"/>
    <property type="molecule type" value="Genomic_DNA"/>
</dbReference>
<keyword evidence="3" id="KW-0732">Signal</keyword>
<dbReference type="Proteomes" id="UP000248405">
    <property type="component" value="Unassembled WGS sequence"/>
</dbReference>
<dbReference type="RefSeq" id="XP_025557494.1">
    <property type="nucleotide sequence ID" value="XM_025708427.1"/>
</dbReference>
<keyword evidence="2" id="KW-0964">Secreted</keyword>
<dbReference type="GO" id="GO:0016787">
    <property type="term" value="F:hydrolase activity"/>
    <property type="evidence" value="ECO:0007669"/>
    <property type="project" value="UniProtKB-KW"/>
</dbReference>
<evidence type="ECO:0000256" key="2">
    <source>
        <dbReference type="ARBA" id="ARBA00022525"/>
    </source>
</evidence>
<gene>
    <name evidence="7" type="ORF">BO88DRAFT_420095</name>
</gene>
<dbReference type="OrthoDB" id="206848at2759"/>
<dbReference type="AlphaFoldDB" id="A0A319B0L6"/>
<name>A0A319B0L6_ASPVC</name>